<dbReference type="AlphaFoldDB" id="A0A131ZC71"/>
<sequence length="211" mass="24487">YIYIYMYIYQYHKVVTATFHTAGTVKQLDKTRTLQKYWFCTSLHPWCTHPAQDWCAGGNASPKTKRHCTSPLLHPATQASYGHSDNVVTQQANREDYEQQNACEANKKHTRKPHQQCNKHMVVHTLKIDNTAEGTERSSIMAMKGMGRDCSPWVQYKVATAIEKTYADLKRKYKAQYRPLSNSTVYEIFRITLRDHCAYHPSLPAKKKKKK</sequence>
<reference evidence="1" key="1">
    <citation type="journal article" date="2016" name="Ticks Tick Borne Dis.">
        <title>De novo assembly and annotation of the salivary gland transcriptome of Rhipicephalus appendiculatus male and female ticks during blood feeding.</title>
        <authorList>
            <person name="de Castro M.H."/>
            <person name="de Klerk D."/>
            <person name="Pienaar R."/>
            <person name="Latif A.A."/>
            <person name="Rees D.J."/>
            <person name="Mans B.J."/>
        </authorList>
    </citation>
    <scope>NUCLEOTIDE SEQUENCE</scope>
    <source>
        <tissue evidence="1">Salivary glands</tissue>
    </source>
</reference>
<dbReference type="EMBL" id="GEDV01000142">
    <property type="protein sequence ID" value="JAP88415.1"/>
    <property type="molecule type" value="Transcribed_RNA"/>
</dbReference>
<feature type="non-terminal residue" evidence="1">
    <location>
        <position position="1"/>
    </location>
</feature>
<name>A0A131ZC71_RHIAP</name>
<proteinExistence type="predicted"/>
<organism evidence="1">
    <name type="scientific">Rhipicephalus appendiculatus</name>
    <name type="common">Brown ear tick</name>
    <dbReference type="NCBI Taxonomy" id="34631"/>
    <lineage>
        <taxon>Eukaryota</taxon>
        <taxon>Metazoa</taxon>
        <taxon>Ecdysozoa</taxon>
        <taxon>Arthropoda</taxon>
        <taxon>Chelicerata</taxon>
        <taxon>Arachnida</taxon>
        <taxon>Acari</taxon>
        <taxon>Parasitiformes</taxon>
        <taxon>Ixodida</taxon>
        <taxon>Ixodoidea</taxon>
        <taxon>Ixodidae</taxon>
        <taxon>Rhipicephalinae</taxon>
        <taxon>Rhipicephalus</taxon>
        <taxon>Rhipicephalus</taxon>
    </lineage>
</organism>
<protein>
    <submittedName>
        <fullName evidence="1">Uncharacterized protein</fullName>
    </submittedName>
</protein>
<evidence type="ECO:0000313" key="1">
    <source>
        <dbReference type="EMBL" id="JAP88415.1"/>
    </source>
</evidence>
<feature type="non-terminal residue" evidence="1">
    <location>
        <position position="211"/>
    </location>
</feature>
<accession>A0A131ZC71</accession>